<feature type="coiled-coil region" evidence="1">
    <location>
        <begin position="192"/>
        <end position="259"/>
    </location>
</feature>
<keyword evidence="1" id="KW-0175">Coiled coil</keyword>
<name>A0A7S1FC88_NOCSC</name>
<feature type="region of interest" description="Disordered" evidence="2">
    <location>
        <begin position="1"/>
        <end position="79"/>
    </location>
</feature>
<reference evidence="3" key="1">
    <citation type="submission" date="2021-01" db="EMBL/GenBank/DDBJ databases">
        <authorList>
            <person name="Corre E."/>
            <person name="Pelletier E."/>
            <person name="Niang G."/>
            <person name="Scheremetjew M."/>
            <person name="Finn R."/>
            <person name="Kale V."/>
            <person name="Holt S."/>
            <person name="Cochrane G."/>
            <person name="Meng A."/>
            <person name="Brown T."/>
            <person name="Cohen L."/>
        </authorList>
    </citation>
    <scope>NUCLEOTIDE SEQUENCE</scope>
</reference>
<sequence length="337" mass="38330">MGKRKQSSSDEDGERRKKKKDKEMKKKKKKEVDKKRKKKDEKRKKKKDEKKKKTSKKVRKADSSSSGSSSSETEDGKVAVDVSEEAEGKVQQCPKHSLLLPPPEEGIMRFEFSAEEKGPLGLSFSGGFPPLILAVLPGSHASTKGMPAMHEVHAINGLALVLQNGAAVMKGLKSRPVTVDVRPQGWRPMAKIKELERQREREDAEKRLVLEEESKRREQVSQEQRERDERELAAKLERQERERGEYAEAQLRAREALREQLEREDSWNRKLNMEPVPFRKAADELMAAEYGSSVNMEGGKRLPLRLLTRRKEVAWLWAGEVQELIGGGIPDGVDSWS</sequence>
<gene>
    <name evidence="3" type="ORF">NSCI0253_LOCUS33636</name>
</gene>
<evidence type="ECO:0000256" key="2">
    <source>
        <dbReference type="SAM" id="MobiDB-lite"/>
    </source>
</evidence>
<feature type="compositionally biased region" description="Basic residues" evidence="2">
    <location>
        <begin position="16"/>
        <end position="59"/>
    </location>
</feature>
<evidence type="ECO:0000313" key="3">
    <source>
        <dbReference type="EMBL" id="CAD8859282.1"/>
    </source>
</evidence>
<accession>A0A7S1FC88</accession>
<protein>
    <recommendedName>
        <fullName evidence="4">PDZ domain-containing protein</fullName>
    </recommendedName>
</protein>
<evidence type="ECO:0008006" key="4">
    <source>
        <dbReference type="Google" id="ProtNLM"/>
    </source>
</evidence>
<dbReference type="SUPFAM" id="SSF50156">
    <property type="entry name" value="PDZ domain-like"/>
    <property type="match status" value="1"/>
</dbReference>
<evidence type="ECO:0000256" key="1">
    <source>
        <dbReference type="SAM" id="Coils"/>
    </source>
</evidence>
<proteinExistence type="predicted"/>
<dbReference type="AlphaFoldDB" id="A0A7S1FC88"/>
<dbReference type="EMBL" id="HBFQ01047287">
    <property type="protein sequence ID" value="CAD8859282.1"/>
    <property type="molecule type" value="Transcribed_RNA"/>
</dbReference>
<dbReference type="InterPro" id="IPR036034">
    <property type="entry name" value="PDZ_sf"/>
</dbReference>
<organism evidence="3">
    <name type="scientific">Noctiluca scintillans</name>
    <name type="common">Sea sparkle</name>
    <name type="synonym">Red tide dinoflagellate</name>
    <dbReference type="NCBI Taxonomy" id="2966"/>
    <lineage>
        <taxon>Eukaryota</taxon>
        <taxon>Sar</taxon>
        <taxon>Alveolata</taxon>
        <taxon>Dinophyceae</taxon>
        <taxon>Noctilucales</taxon>
        <taxon>Noctilucaceae</taxon>
        <taxon>Noctiluca</taxon>
    </lineage>
</organism>